<name>A0ABW3QFP9_9BACT</name>
<evidence type="ECO:0008006" key="3">
    <source>
        <dbReference type="Google" id="ProtNLM"/>
    </source>
</evidence>
<proteinExistence type="predicted"/>
<evidence type="ECO:0000313" key="1">
    <source>
        <dbReference type="EMBL" id="MFD1144806.1"/>
    </source>
</evidence>
<comment type="caution">
    <text evidence="1">The sequence shown here is derived from an EMBL/GenBank/DDBJ whole genome shotgun (WGS) entry which is preliminary data.</text>
</comment>
<keyword evidence="2" id="KW-1185">Reference proteome</keyword>
<dbReference type="PROSITE" id="PS51257">
    <property type="entry name" value="PROKAR_LIPOPROTEIN"/>
    <property type="match status" value="1"/>
</dbReference>
<accession>A0ABW3QFP9</accession>
<gene>
    <name evidence="1" type="ORF">ACFQ4C_26995</name>
</gene>
<organism evidence="1 2">
    <name type="scientific">Larkinella insperata</name>
    <dbReference type="NCBI Taxonomy" id="332158"/>
    <lineage>
        <taxon>Bacteria</taxon>
        <taxon>Pseudomonadati</taxon>
        <taxon>Bacteroidota</taxon>
        <taxon>Cytophagia</taxon>
        <taxon>Cytophagales</taxon>
        <taxon>Spirosomataceae</taxon>
        <taxon>Larkinella</taxon>
    </lineage>
</organism>
<evidence type="ECO:0000313" key="2">
    <source>
        <dbReference type="Proteomes" id="UP001597116"/>
    </source>
</evidence>
<reference evidence="2" key="1">
    <citation type="journal article" date="2019" name="Int. J. Syst. Evol. Microbiol.">
        <title>The Global Catalogue of Microorganisms (GCM) 10K type strain sequencing project: providing services to taxonomists for standard genome sequencing and annotation.</title>
        <authorList>
            <consortium name="The Broad Institute Genomics Platform"/>
            <consortium name="The Broad Institute Genome Sequencing Center for Infectious Disease"/>
            <person name="Wu L."/>
            <person name="Ma J."/>
        </authorList>
    </citation>
    <scope>NUCLEOTIDE SEQUENCE [LARGE SCALE GENOMIC DNA]</scope>
    <source>
        <strain evidence="2">CCUG 55608</strain>
    </source>
</reference>
<dbReference type="RefSeq" id="WP_265993872.1">
    <property type="nucleotide sequence ID" value="NZ_CP110973.1"/>
</dbReference>
<dbReference type="EMBL" id="JBHTLP010000023">
    <property type="protein sequence ID" value="MFD1144806.1"/>
    <property type="molecule type" value="Genomic_DNA"/>
</dbReference>
<sequence length="161" mass="18822">MNVRIFIKIDHFPTPSRTMRQIVVLLALLVSACAPQQRLRTEPNRLLLQSTDINNTTASQPVKSIHPSFLGFGNLTIRYADGRTEKVSKKSVWGYTDKKGRVYRYYRNTYFEVLDLDEVVRYERTRPHSPKNPRLQQFYSKTLDSKLFNSRKKALRDLATL</sequence>
<dbReference type="Proteomes" id="UP001597116">
    <property type="component" value="Unassembled WGS sequence"/>
</dbReference>
<protein>
    <recommendedName>
        <fullName evidence="3">Lipoprotein</fullName>
    </recommendedName>
</protein>